<dbReference type="GO" id="GO:0051539">
    <property type="term" value="F:4 iron, 4 sulfur cluster binding"/>
    <property type="evidence" value="ECO:0007669"/>
    <property type="project" value="UniProtKB-KW"/>
</dbReference>
<keyword evidence="2" id="KW-0479">Metal-binding</keyword>
<evidence type="ECO:0000259" key="5">
    <source>
        <dbReference type="SMART" id="SM00478"/>
    </source>
</evidence>
<dbReference type="InterPro" id="IPR003265">
    <property type="entry name" value="HhH-GPD_domain"/>
</dbReference>
<keyword evidence="3" id="KW-0408">Iron</keyword>
<reference evidence="6" key="1">
    <citation type="journal article" date="2021" name="PeerJ">
        <title>Extensive microbial diversity within the chicken gut microbiome revealed by metagenomics and culture.</title>
        <authorList>
            <person name="Gilroy R."/>
            <person name="Ravi A."/>
            <person name="Getino M."/>
            <person name="Pursley I."/>
            <person name="Horton D.L."/>
            <person name="Alikhan N.F."/>
            <person name="Baker D."/>
            <person name="Gharbi K."/>
            <person name="Hall N."/>
            <person name="Watson M."/>
            <person name="Adriaenssens E.M."/>
            <person name="Foster-Nyarko E."/>
            <person name="Jarju S."/>
            <person name="Secka A."/>
            <person name="Antonio M."/>
            <person name="Oren A."/>
            <person name="Chaudhuri R.R."/>
            <person name="La Ragione R."/>
            <person name="Hildebrand F."/>
            <person name="Pallen M.J."/>
        </authorList>
    </citation>
    <scope>NUCLEOTIDE SEQUENCE</scope>
    <source>
        <strain evidence="6">CHK173-2119</strain>
    </source>
</reference>
<dbReference type="PANTHER" id="PTHR10359:SF19">
    <property type="entry name" value="DNA REPAIR GLYCOSYLASE MJ1434-RELATED"/>
    <property type="match status" value="1"/>
</dbReference>
<dbReference type="Gene3D" id="1.10.340.30">
    <property type="entry name" value="Hypothetical protein, domain 2"/>
    <property type="match status" value="1"/>
</dbReference>
<gene>
    <name evidence="6" type="ORF">K8W17_05980</name>
</gene>
<sequence>MVRKQITLVELYNILYDHLDSTGWWPARTDWQIVWGAVLIQNTNWKNVDYALAALQQATDFLPANIRQLSNSELEQIIHSAGFYVRKAQTIKNLCHYFDTYHDDLAQLRTLPASRIRQELLALSGIGRETADTIMLYVLSKDTFIVDAYARRLFQHLEVKLPKTYDGAQKLIMPELVPLTLRGFQELHACIVLTGQAIKTEQDWQNSFLAPYQLHLAPRKGE</sequence>
<dbReference type="Proteomes" id="UP000774947">
    <property type="component" value="Unassembled WGS sequence"/>
</dbReference>
<comment type="caution">
    <text evidence="6">The sequence shown here is derived from an EMBL/GenBank/DDBJ whole genome shotgun (WGS) entry which is preliminary data.</text>
</comment>
<evidence type="ECO:0000313" key="6">
    <source>
        <dbReference type="EMBL" id="HJE15609.1"/>
    </source>
</evidence>
<dbReference type="SUPFAM" id="SSF48150">
    <property type="entry name" value="DNA-glycosylase"/>
    <property type="match status" value="1"/>
</dbReference>
<dbReference type="EMBL" id="DYXY01000152">
    <property type="protein sequence ID" value="HJE15609.1"/>
    <property type="molecule type" value="Genomic_DNA"/>
</dbReference>
<reference evidence="6" key="2">
    <citation type="submission" date="2021-09" db="EMBL/GenBank/DDBJ databases">
        <authorList>
            <person name="Gilroy R."/>
        </authorList>
    </citation>
    <scope>NUCLEOTIDE SEQUENCE</scope>
    <source>
        <strain evidence="6">CHK173-2119</strain>
    </source>
</reference>
<name>A0A921B4I7_9LACO</name>
<keyword evidence="1" id="KW-0004">4Fe-4S</keyword>
<evidence type="ECO:0000256" key="2">
    <source>
        <dbReference type="ARBA" id="ARBA00022723"/>
    </source>
</evidence>
<dbReference type="AlphaFoldDB" id="A0A921B4I7"/>
<protein>
    <submittedName>
        <fullName evidence="6">Endonuclease III</fullName>
    </submittedName>
</protein>
<dbReference type="PIRSF" id="PIRSF001435">
    <property type="entry name" value="Nth"/>
    <property type="match status" value="1"/>
</dbReference>
<dbReference type="PANTHER" id="PTHR10359">
    <property type="entry name" value="A/G-SPECIFIC ADENINE GLYCOSYLASE/ENDONUCLEASE III"/>
    <property type="match status" value="1"/>
</dbReference>
<keyword evidence="6" id="KW-0378">Hydrolase</keyword>
<proteinExistence type="predicted"/>
<dbReference type="InterPro" id="IPR023170">
    <property type="entry name" value="HhH_base_excis_C"/>
</dbReference>
<organism evidence="6 7">
    <name type="scientific">Lapidilactobacillus dextrinicus</name>
    <dbReference type="NCBI Taxonomy" id="51664"/>
    <lineage>
        <taxon>Bacteria</taxon>
        <taxon>Bacillati</taxon>
        <taxon>Bacillota</taxon>
        <taxon>Bacilli</taxon>
        <taxon>Lactobacillales</taxon>
        <taxon>Lactobacillaceae</taxon>
        <taxon>Lapidilactobacillus</taxon>
    </lineage>
</organism>
<keyword evidence="6" id="KW-0255">Endonuclease</keyword>
<dbReference type="InterPro" id="IPR011257">
    <property type="entry name" value="DNA_glycosylase"/>
</dbReference>
<dbReference type="GO" id="GO:0004519">
    <property type="term" value="F:endonuclease activity"/>
    <property type="evidence" value="ECO:0007669"/>
    <property type="project" value="UniProtKB-KW"/>
</dbReference>
<dbReference type="SMART" id="SM00478">
    <property type="entry name" value="ENDO3c"/>
    <property type="match status" value="1"/>
</dbReference>
<keyword evidence="4" id="KW-0411">Iron-sulfur</keyword>
<evidence type="ECO:0000256" key="1">
    <source>
        <dbReference type="ARBA" id="ARBA00022485"/>
    </source>
</evidence>
<dbReference type="Gene3D" id="1.10.1670.10">
    <property type="entry name" value="Helix-hairpin-Helix base-excision DNA repair enzymes (C-terminal)"/>
    <property type="match status" value="1"/>
</dbReference>
<dbReference type="GO" id="GO:0046872">
    <property type="term" value="F:metal ion binding"/>
    <property type="evidence" value="ECO:0007669"/>
    <property type="project" value="UniProtKB-KW"/>
</dbReference>
<evidence type="ECO:0000256" key="3">
    <source>
        <dbReference type="ARBA" id="ARBA00023004"/>
    </source>
</evidence>
<dbReference type="GO" id="GO:0006284">
    <property type="term" value="P:base-excision repair"/>
    <property type="evidence" value="ECO:0007669"/>
    <property type="project" value="InterPro"/>
</dbReference>
<feature type="domain" description="HhH-GPD" evidence="5">
    <location>
        <begin position="39"/>
        <end position="197"/>
    </location>
</feature>
<evidence type="ECO:0000256" key="4">
    <source>
        <dbReference type="ARBA" id="ARBA00023014"/>
    </source>
</evidence>
<keyword evidence="6" id="KW-0540">Nuclease</keyword>
<accession>A0A921B4I7</accession>
<dbReference type="CDD" id="cd00056">
    <property type="entry name" value="ENDO3c"/>
    <property type="match status" value="1"/>
</dbReference>
<dbReference type="Pfam" id="PF00730">
    <property type="entry name" value="HhH-GPD"/>
    <property type="match status" value="1"/>
</dbReference>
<evidence type="ECO:0000313" key="7">
    <source>
        <dbReference type="Proteomes" id="UP000774947"/>
    </source>
</evidence>